<feature type="chain" id="PRO_5044338804" evidence="18">
    <location>
        <begin position="24"/>
        <end position="662"/>
    </location>
</feature>
<reference evidence="21" key="1">
    <citation type="journal article" date="1997" name="Nucleic Acids Res.">
        <title>tRNAscan-SE: a program for improved detection of transfer RNA genes in genomic sequence.</title>
        <authorList>
            <person name="Lowe T.M."/>
            <person name="Eddy S.R."/>
        </authorList>
    </citation>
    <scope>NUCLEOTIDE SEQUENCE [LARGE SCALE GENOMIC DNA]</scope>
    <source>
        <strain evidence="21">r\B97-61/B2</strain>
    </source>
</reference>
<organism evidence="21 22">
    <name type="scientific">Theobroma cacao</name>
    <name type="common">Cacao</name>
    <name type="synonym">Cocoa</name>
    <dbReference type="NCBI Taxonomy" id="3641"/>
    <lineage>
        <taxon>Eukaryota</taxon>
        <taxon>Viridiplantae</taxon>
        <taxon>Streptophyta</taxon>
        <taxon>Embryophyta</taxon>
        <taxon>Tracheophyta</taxon>
        <taxon>Spermatophyta</taxon>
        <taxon>Magnoliopsida</taxon>
        <taxon>eudicotyledons</taxon>
        <taxon>Gunneridae</taxon>
        <taxon>Pentapetalae</taxon>
        <taxon>rosids</taxon>
        <taxon>malvids</taxon>
        <taxon>Malvales</taxon>
        <taxon>Malvaceae</taxon>
        <taxon>Byttnerioideae</taxon>
        <taxon>Theobroma</taxon>
    </lineage>
</organism>
<keyword evidence="2" id="KW-0723">Serine/threonine-protein kinase</keyword>
<evidence type="ECO:0000256" key="16">
    <source>
        <dbReference type="ARBA" id="ARBA00047951"/>
    </source>
</evidence>
<evidence type="ECO:0000256" key="5">
    <source>
        <dbReference type="ARBA" id="ARBA00022692"/>
    </source>
</evidence>
<dbReference type="InterPro" id="IPR000719">
    <property type="entry name" value="Prot_kinase_dom"/>
</dbReference>
<dbReference type="Gene3D" id="3.30.430.20">
    <property type="entry name" value="Gnk2 domain, C-X8-C-X2-C motif"/>
    <property type="match status" value="2"/>
</dbReference>
<keyword evidence="10" id="KW-0067">ATP-binding</keyword>
<feature type="transmembrane region" description="Helical" evidence="17">
    <location>
        <begin position="276"/>
        <end position="297"/>
    </location>
</feature>
<evidence type="ECO:0000256" key="2">
    <source>
        <dbReference type="ARBA" id="ARBA00022527"/>
    </source>
</evidence>
<evidence type="ECO:0000256" key="10">
    <source>
        <dbReference type="ARBA" id="ARBA00022840"/>
    </source>
</evidence>
<proteinExistence type="predicted"/>
<evidence type="ECO:0000256" key="3">
    <source>
        <dbReference type="ARBA" id="ARBA00022553"/>
    </source>
</evidence>
<keyword evidence="7" id="KW-0677">Repeat</keyword>
<evidence type="ECO:0000256" key="17">
    <source>
        <dbReference type="SAM" id="Phobius"/>
    </source>
</evidence>
<dbReference type="FunFam" id="3.30.430.20:FF:000002">
    <property type="entry name" value="Cysteine-rich receptor-like protein kinase 10"/>
    <property type="match status" value="1"/>
</dbReference>
<feature type="signal peptide" evidence="18">
    <location>
        <begin position="1"/>
        <end position="23"/>
    </location>
</feature>
<keyword evidence="11 17" id="KW-1133">Transmembrane helix</keyword>
<dbReference type="Pfam" id="PF01657">
    <property type="entry name" value="Stress-antifung"/>
    <property type="match status" value="2"/>
</dbReference>
<reference evidence="22" key="2">
    <citation type="submission" date="2025-08" db="UniProtKB">
        <authorList>
            <consortium name="RefSeq"/>
        </authorList>
    </citation>
    <scope>IDENTIFICATION</scope>
</reference>
<evidence type="ECO:0000256" key="18">
    <source>
        <dbReference type="SAM" id="SignalP"/>
    </source>
</evidence>
<gene>
    <name evidence="22" type="primary">LOC108662471</name>
</gene>
<evidence type="ECO:0000256" key="9">
    <source>
        <dbReference type="ARBA" id="ARBA00022777"/>
    </source>
</evidence>
<feature type="domain" description="Gnk2-homologous" evidence="20">
    <location>
        <begin position="136"/>
        <end position="244"/>
    </location>
</feature>
<sequence length="662" mass="73331">MASLHSYIIFMLLVILLSFSSEAAPTYSSYACDNSTTFTPNSTYQANIKTLLSSLSSNISSSKNEFYNTTAGQGPNLVYGTFLCRGDVSANLCQDCVASASNEIAQRCLTEKMGVIWYDECTVRYSDQNIFSIIREVPGMDNSSSASITDKESFDQLLASVMKILANRAAYEDQSGKKFAAGKANFTSSQTLYSLVQCTPDLTDALCFRCFQSAIATLPTCCDGKQGARVLLPSCNIRYEMFPFYQLNGTDSTVLVPSPPSTNSTKEKTKTSTKTIIAIAIPVVVSVVLFAAGFCLLTRNRKKYDAVEQENAAKDIATEESLQFDFSTIEAATNKFSDDNKLGEGGFGPVYKGKLPDGQEIAVKRLSVRSSQGAVEYKNEVALVAKLQHRNLVRLLGFCLEGAEKLLIYEFVPNKSLDYFLFDLERRGQLNWTKRYKIIGGIARGILYLHEDSRFRIIHRDLKTSNILLDENMNSKISDFGLARIFGVDQSEGSTSRIVGTYGYMPPEYAMHGHFSVKSDVYSFGVIILEIITGKKNNNFQSTDGAEDLLSYAWKHWNNGTPLELLDPSLRSSYSRNEVSRCIHIGLLCVQEDPTERPTMAAIVLMLSSYSITLQAPRPPVTFLIPTSESKFPTNEDWSNQSTSKSIAFSVNEASISDIYPR</sequence>
<keyword evidence="12 17" id="KW-0472">Membrane</keyword>
<dbReference type="Gene3D" id="1.10.510.10">
    <property type="entry name" value="Transferase(Phosphotransferase) domain 1"/>
    <property type="match status" value="1"/>
</dbReference>
<keyword evidence="5 17" id="KW-0812">Transmembrane</keyword>
<keyword evidence="4" id="KW-0808">Transferase</keyword>
<evidence type="ECO:0000259" key="19">
    <source>
        <dbReference type="PROSITE" id="PS50011"/>
    </source>
</evidence>
<dbReference type="Gramene" id="Tc06v2_t017380.1">
    <property type="protein sequence ID" value="Tc06v2_p017380.1"/>
    <property type="gene ID" value="Tc06v2_g017380"/>
</dbReference>
<protein>
    <submittedName>
        <fullName evidence="22">Cysteine-rich receptor-like protein kinase 10</fullName>
    </submittedName>
</protein>
<dbReference type="InterPro" id="IPR038408">
    <property type="entry name" value="GNK2_sf"/>
</dbReference>
<dbReference type="GO" id="GO:0004674">
    <property type="term" value="F:protein serine/threonine kinase activity"/>
    <property type="evidence" value="ECO:0007669"/>
    <property type="project" value="UniProtKB-KW"/>
</dbReference>
<feature type="domain" description="Protein kinase" evidence="19">
    <location>
        <begin position="336"/>
        <end position="611"/>
    </location>
</feature>
<dbReference type="InterPro" id="IPR001245">
    <property type="entry name" value="Ser-Thr/Tyr_kinase_cat_dom"/>
</dbReference>
<evidence type="ECO:0000256" key="13">
    <source>
        <dbReference type="ARBA" id="ARBA00023170"/>
    </source>
</evidence>
<dbReference type="InterPro" id="IPR002902">
    <property type="entry name" value="GNK2"/>
</dbReference>
<evidence type="ECO:0000256" key="15">
    <source>
        <dbReference type="ARBA" id="ARBA00047558"/>
    </source>
</evidence>
<dbReference type="AlphaFoldDB" id="A0AB32WKM2"/>
<dbReference type="SUPFAM" id="SSF56112">
    <property type="entry name" value="Protein kinase-like (PK-like)"/>
    <property type="match status" value="1"/>
</dbReference>
<dbReference type="PANTHER" id="PTHR27002:SF1061">
    <property type="entry name" value="CYSTEINE-RICH RECEPTOR-LIKE PROTEIN KINASE 35"/>
    <property type="match status" value="1"/>
</dbReference>
<evidence type="ECO:0000313" key="22">
    <source>
        <dbReference type="RefSeq" id="XP_017978384.1"/>
    </source>
</evidence>
<dbReference type="FunFam" id="1.10.510.10:FF:000129">
    <property type="entry name" value="cysteine-rich receptor-like protein kinase 10"/>
    <property type="match status" value="1"/>
</dbReference>
<dbReference type="CDD" id="cd14066">
    <property type="entry name" value="STKc_IRAK"/>
    <property type="match status" value="1"/>
</dbReference>
<dbReference type="Proteomes" id="UP000694886">
    <property type="component" value="Chromosome 6"/>
</dbReference>
<evidence type="ECO:0000256" key="7">
    <source>
        <dbReference type="ARBA" id="ARBA00022737"/>
    </source>
</evidence>
<keyword evidence="14" id="KW-0325">Glycoprotein</keyword>
<comment type="catalytic activity">
    <reaction evidence="16">
        <text>L-threonyl-[protein] + ATP = O-phospho-L-threonyl-[protein] + ADP + H(+)</text>
        <dbReference type="Rhea" id="RHEA:46608"/>
        <dbReference type="Rhea" id="RHEA-COMP:11060"/>
        <dbReference type="Rhea" id="RHEA-COMP:11605"/>
        <dbReference type="ChEBI" id="CHEBI:15378"/>
        <dbReference type="ChEBI" id="CHEBI:30013"/>
        <dbReference type="ChEBI" id="CHEBI:30616"/>
        <dbReference type="ChEBI" id="CHEBI:61977"/>
        <dbReference type="ChEBI" id="CHEBI:456216"/>
    </reaction>
</comment>
<keyword evidence="8" id="KW-0547">Nucleotide-binding</keyword>
<dbReference type="PROSITE" id="PS00108">
    <property type="entry name" value="PROTEIN_KINASE_ST"/>
    <property type="match status" value="1"/>
</dbReference>
<evidence type="ECO:0000256" key="14">
    <source>
        <dbReference type="ARBA" id="ARBA00023180"/>
    </source>
</evidence>
<name>A0AB32WKM2_THECC</name>
<evidence type="ECO:0000313" key="21">
    <source>
        <dbReference type="Proteomes" id="UP000694886"/>
    </source>
</evidence>
<evidence type="ECO:0000256" key="12">
    <source>
        <dbReference type="ARBA" id="ARBA00023136"/>
    </source>
</evidence>
<dbReference type="InterPro" id="IPR011009">
    <property type="entry name" value="Kinase-like_dom_sf"/>
</dbReference>
<accession>A0AB32WKM2</accession>
<keyword evidence="9" id="KW-0418">Kinase</keyword>
<dbReference type="GO" id="GO:0006979">
    <property type="term" value="P:response to oxidative stress"/>
    <property type="evidence" value="ECO:0007669"/>
    <property type="project" value="UniProtKB-ARBA"/>
</dbReference>
<keyword evidence="6 18" id="KW-0732">Signal</keyword>
<dbReference type="KEGG" id="tcc:108662471"/>
<evidence type="ECO:0000256" key="6">
    <source>
        <dbReference type="ARBA" id="ARBA00022729"/>
    </source>
</evidence>
<evidence type="ECO:0000256" key="11">
    <source>
        <dbReference type="ARBA" id="ARBA00022989"/>
    </source>
</evidence>
<comment type="subcellular location">
    <subcellularLocation>
        <location evidence="1">Membrane</location>
        <topology evidence="1">Single-pass membrane protein</topology>
    </subcellularLocation>
</comment>
<dbReference type="GeneID" id="108662471"/>
<feature type="domain" description="Gnk2-homologous" evidence="20">
    <location>
        <begin position="26"/>
        <end position="130"/>
    </location>
</feature>
<dbReference type="SMART" id="SM00220">
    <property type="entry name" value="S_TKc"/>
    <property type="match status" value="1"/>
</dbReference>
<evidence type="ECO:0000256" key="4">
    <source>
        <dbReference type="ARBA" id="ARBA00022679"/>
    </source>
</evidence>
<dbReference type="CDD" id="cd23509">
    <property type="entry name" value="Gnk2-like"/>
    <property type="match status" value="2"/>
</dbReference>
<dbReference type="FunFam" id="3.30.430.20:FF:000003">
    <property type="entry name" value="Cysteine-rich RLK (RECEPTOR-like protein kinase) 10"/>
    <property type="match status" value="1"/>
</dbReference>
<dbReference type="FunFam" id="3.30.200.20:FF:000142">
    <property type="entry name" value="Cysteine-rich receptor-like protein kinase 10"/>
    <property type="match status" value="1"/>
</dbReference>
<dbReference type="GO" id="GO:0005524">
    <property type="term" value="F:ATP binding"/>
    <property type="evidence" value="ECO:0007669"/>
    <property type="project" value="UniProtKB-KW"/>
</dbReference>
<evidence type="ECO:0000259" key="20">
    <source>
        <dbReference type="PROSITE" id="PS51473"/>
    </source>
</evidence>
<evidence type="ECO:0000256" key="8">
    <source>
        <dbReference type="ARBA" id="ARBA00022741"/>
    </source>
</evidence>
<keyword evidence="13" id="KW-0675">Receptor</keyword>
<dbReference type="GO" id="GO:0016020">
    <property type="term" value="C:membrane"/>
    <property type="evidence" value="ECO:0007669"/>
    <property type="project" value="UniProtKB-SubCell"/>
</dbReference>
<evidence type="ECO:0000256" key="1">
    <source>
        <dbReference type="ARBA" id="ARBA00004167"/>
    </source>
</evidence>
<comment type="catalytic activity">
    <reaction evidence="15">
        <text>L-seryl-[protein] + ATP = O-phospho-L-seryl-[protein] + ADP + H(+)</text>
        <dbReference type="Rhea" id="RHEA:17989"/>
        <dbReference type="Rhea" id="RHEA-COMP:9863"/>
        <dbReference type="Rhea" id="RHEA-COMP:11604"/>
        <dbReference type="ChEBI" id="CHEBI:15378"/>
        <dbReference type="ChEBI" id="CHEBI:29999"/>
        <dbReference type="ChEBI" id="CHEBI:30616"/>
        <dbReference type="ChEBI" id="CHEBI:83421"/>
        <dbReference type="ChEBI" id="CHEBI:456216"/>
    </reaction>
</comment>
<dbReference type="Pfam" id="PF07714">
    <property type="entry name" value="PK_Tyr_Ser-Thr"/>
    <property type="match status" value="1"/>
</dbReference>
<dbReference type="PROSITE" id="PS50011">
    <property type="entry name" value="PROTEIN_KINASE_DOM"/>
    <property type="match status" value="1"/>
</dbReference>
<dbReference type="PROSITE" id="PS51473">
    <property type="entry name" value="GNK2"/>
    <property type="match status" value="2"/>
</dbReference>
<dbReference type="RefSeq" id="XP_017978384.1">
    <property type="nucleotide sequence ID" value="XM_018122895.1"/>
</dbReference>
<keyword evidence="3" id="KW-0597">Phosphoprotein</keyword>
<dbReference type="Gene3D" id="3.30.200.20">
    <property type="entry name" value="Phosphorylase Kinase, domain 1"/>
    <property type="match status" value="1"/>
</dbReference>
<dbReference type="InterPro" id="IPR008271">
    <property type="entry name" value="Ser/Thr_kinase_AS"/>
</dbReference>
<dbReference type="PANTHER" id="PTHR27002">
    <property type="entry name" value="RECEPTOR-LIKE SERINE/THREONINE-PROTEIN KINASE SD1-8"/>
    <property type="match status" value="1"/>
</dbReference>